<proteinExistence type="inferred from homology"/>
<dbReference type="InterPro" id="IPR011990">
    <property type="entry name" value="TPR-like_helical_dom_sf"/>
</dbReference>
<sequence length="517" mass="59200">MKKILCLWMTVGLLVTGCQQDLDVVNPNAPTTDLFWKNATDAQQGVNAIYSTLHRGPIVLWQWFYYTVRSDEAFSQSPRTDIPNNMDKFLITNYNFGETNWIYGDNYIGIFRANQVLDNVPNIQMDEALKSRLMGEAKFFRGFFYYNLASLYGNVPLILATSKPTDLPANATRQEVWAQVVKDLTEASGVLPTKYSGTDVGRITKGAAYALLAKAYLQQRQYDQALTPLQWLVEGEGKDIYSLMPNYRDNFLSTTENNAESVFEWQFATNPSEFTDNDVQTPNQNYGSPLAQFVAPLNVGFSDAEMQRWVVNEFHQDKTTAGERDPRLAASLLYDSTDVRGPEFTQIYGQTFAQRYGTTGNNRGRVWLRKFQNDAEPGRANEGFRSANNYRFIRYSDVLLLYAETLNELNRTAEAYPYVDRVRQRAGLPALTQAKPGLDQTQFRAQIMHERVTELAGEGHRWNDLDRWGYFESQEKINELAQRDPAFTTFIVGRHRLLPLPQRDVDINPNLQQNPNY</sequence>
<dbReference type="PROSITE" id="PS51257">
    <property type="entry name" value="PROKAR_LIPOPROTEIN"/>
    <property type="match status" value="1"/>
</dbReference>
<protein>
    <submittedName>
        <fullName evidence="8">RagB/SusD family nutrient uptake outer membrane protein</fullName>
    </submittedName>
</protein>
<evidence type="ECO:0000259" key="7">
    <source>
        <dbReference type="Pfam" id="PF14322"/>
    </source>
</evidence>
<name>A0A2T2YPE8_9BACT</name>
<evidence type="ECO:0000313" key="9">
    <source>
        <dbReference type="Proteomes" id="UP000240357"/>
    </source>
</evidence>
<keyword evidence="9" id="KW-1185">Reference proteome</keyword>
<dbReference type="EMBL" id="PYFT01000001">
    <property type="protein sequence ID" value="PSR57392.1"/>
    <property type="molecule type" value="Genomic_DNA"/>
</dbReference>
<evidence type="ECO:0000259" key="6">
    <source>
        <dbReference type="Pfam" id="PF07980"/>
    </source>
</evidence>
<evidence type="ECO:0000256" key="4">
    <source>
        <dbReference type="ARBA" id="ARBA00023136"/>
    </source>
</evidence>
<evidence type="ECO:0000256" key="5">
    <source>
        <dbReference type="ARBA" id="ARBA00023237"/>
    </source>
</evidence>
<dbReference type="Pfam" id="PF14322">
    <property type="entry name" value="SusD-like_3"/>
    <property type="match status" value="1"/>
</dbReference>
<accession>A0A2T2YPE8</accession>
<evidence type="ECO:0000256" key="1">
    <source>
        <dbReference type="ARBA" id="ARBA00004442"/>
    </source>
</evidence>
<comment type="caution">
    <text evidence="8">The sequence shown here is derived from an EMBL/GenBank/DDBJ whole genome shotgun (WGS) entry which is preliminary data.</text>
</comment>
<dbReference type="RefSeq" id="WP_106933557.1">
    <property type="nucleotide sequence ID" value="NZ_PYFT01000001.1"/>
</dbReference>
<evidence type="ECO:0000313" key="8">
    <source>
        <dbReference type="EMBL" id="PSR57392.1"/>
    </source>
</evidence>
<comment type="subcellular location">
    <subcellularLocation>
        <location evidence="1">Cell outer membrane</location>
    </subcellularLocation>
</comment>
<dbReference type="Gene3D" id="1.25.40.390">
    <property type="match status" value="1"/>
</dbReference>
<dbReference type="SUPFAM" id="SSF48452">
    <property type="entry name" value="TPR-like"/>
    <property type="match status" value="1"/>
</dbReference>
<dbReference type="InterPro" id="IPR012944">
    <property type="entry name" value="SusD_RagB_dom"/>
</dbReference>
<keyword evidence="4" id="KW-0472">Membrane</keyword>
<dbReference type="Pfam" id="PF07980">
    <property type="entry name" value="SusD_RagB"/>
    <property type="match status" value="1"/>
</dbReference>
<reference evidence="8 9" key="1">
    <citation type="submission" date="2018-03" db="EMBL/GenBank/DDBJ databases">
        <title>Adhaeribacter sp. HMF7605 Genome sequencing and assembly.</title>
        <authorList>
            <person name="Kang H."/>
            <person name="Kang J."/>
            <person name="Cha I."/>
            <person name="Kim H."/>
            <person name="Joh K."/>
        </authorList>
    </citation>
    <scope>NUCLEOTIDE SEQUENCE [LARGE SCALE GENOMIC DNA]</scope>
    <source>
        <strain evidence="8 9">HMF7605</strain>
    </source>
</reference>
<keyword evidence="5" id="KW-0998">Cell outer membrane</keyword>
<evidence type="ECO:0000256" key="3">
    <source>
        <dbReference type="ARBA" id="ARBA00022729"/>
    </source>
</evidence>
<feature type="domain" description="SusD-like N-terminal" evidence="7">
    <location>
        <begin position="98"/>
        <end position="217"/>
    </location>
</feature>
<gene>
    <name evidence="8" type="ORF">AHMF7605_20705</name>
</gene>
<dbReference type="Proteomes" id="UP000240357">
    <property type="component" value="Unassembled WGS sequence"/>
</dbReference>
<feature type="domain" description="RagB/SusD" evidence="6">
    <location>
        <begin position="260"/>
        <end position="517"/>
    </location>
</feature>
<dbReference type="GO" id="GO:0009279">
    <property type="term" value="C:cell outer membrane"/>
    <property type="evidence" value="ECO:0007669"/>
    <property type="project" value="UniProtKB-SubCell"/>
</dbReference>
<evidence type="ECO:0000256" key="2">
    <source>
        <dbReference type="ARBA" id="ARBA00006275"/>
    </source>
</evidence>
<dbReference type="CDD" id="cd08977">
    <property type="entry name" value="SusD"/>
    <property type="match status" value="1"/>
</dbReference>
<keyword evidence="3" id="KW-0732">Signal</keyword>
<dbReference type="OrthoDB" id="9792139at2"/>
<comment type="similarity">
    <text evidence="2">Belongs to the SusD family.</text>
</comment>
<dbReference type="InterPro" id="IPR033985">
    <property type="entry name" value="SusD-like_N"/>
</dbReference>
<dbReference type="AlphaFoldDB" id="A0A2T2YPE8"/>
<organism evidence="8 9">
    <name type="scientific">Adhaeribacter arboris</name>
    <dbReference type="NCBI Taxonomy" id="2072846"/>
    <lineage>
        <taxon>Bacteria</taxon>
        <taxon>Pseudomonadati</taxon>
        <taxon>Bacteroidota</taxon>
        <taxon>Cytophagia</taxon>
        <taxon>Cytophagales</taxon>
        <taxon>Hymenobacteraceae</taxon>
        <taxon>Adhaeribacter</taxon>
    </lineage>
</organism>